<dbReference type="EMBL" id="CAKOAT010551820">
    <property type="protein sequence ID" value="CAH8382312.1"/>
    <property type="molecule type" value="Genomic_DNA"/>
</dbReference>
<accession>A0ABC8LFJ4</accession>
<dbReference type="InterPro" id="IPR002068">
    <property type="entry name" value="A-crystallin/Hsp20_dom"/>
</dbReference>
<evidence type="ECO:0000256" key="3">
    <source>
        <dbReference type="PROSITE-ProRule" id="PRU00285"/>
    </source>
</evidence>
<dbReference type="SUPFAM" id="SSF49764">
    <property type="entry name" value="HSP20-like chaperones"/>
    <property type="match status" value="1"/>
</dbReference>
<dbReference type="PANTHER" id="PTHR46991:SF11">
    <property type="entry name" value="SMALL HEAT SHOCK PROTEIN HSPF"/>
    <property type="match status" value="1"/>
</dbReference>
<name>A0ABC8LFJ4_ERUVS</name>
<dbReference type="AlphaFoldDB" id="A0ABC8LFJ4"/>
<evidence type="ECO:0000256" key="1">
    <source>
        <dbReference type="ARBA" id="ARBA00022946"/>
    </source>
</evidence>
<proteinExistence type="inferred from homology"/>
<evidence type="ECO:0000313" key="7">
    <source>
        <dbReference type="Proteomes" id="UP001642260"/>
    </source>
</evidence>
<feature type="domain" description="SHSP" evidence="5">
    <location>
        <begin position="1"/>
        <end position="59"/>
    </location>
</feature>
<comment type="caution">
    <text evidence="6">The sequence shown here is derived from an EMBL/GenBank/DDBJ whole genome shotgun (WGS) entry which is preliminary data.</text>
</comment>
<dbReference type="InterPro" id="IPR044656">
    <property type="entry name" value="HSP14.7/HSP23.5/HSP23.6-like"/>
</dbReference>
<evidence type="ECO:0000259" key="5">
    <source>
        <dbReference type="PROSITE" id="PS01031"/>
    </source>
</evidence>
<comment type="similarity">
    <text evidence="3 4">Belongs to the small heat shock protein (HSP20) family.</text>
</comment>
<keyword evidence="2" id="KW-0346">Stress response</keyword>
<dbReference type="PROSITE" id="PS01031">
    <property type="entry name" value="SHSP"/>
    <property type="match status" value="1"/>
</dbReference>
<dbReference type="Gene3D" id="2.60.40.790">
    <property type="match status" value="1"/>
</dbReference>
<keyword evidence="7" id="KW-1185">Reference proteome</keyword>
<dbReference type="InterPro" id="IPR008978">
    <property type="entry name" value="HSP20-like_chaperone"/>
</dbReference>
<evidence type="ECO:0000256" key="4">
    <source>
        <dbReference type="RuleBase" id="RU003616"/>
    </source>
</evidence>
<organism evidence="6 7">
    <name type="scientific">Eruca vesicaria subsp. sativa</name>
    <name type="common">Garden rocket</name>
    <name type="synonym">Eruca sativa</name>
    <dbReference type="NCBI Taxonomy" id="29727"/>
    <lineage>
        <taxon>Eukaryota</taxon>
        <taxon>Viridiplantae</taxon>
        <taxon>Streptophyta</taxon>
        <taxon>Embryophyta</taxon>
        <taxon>Tracheophyta</taxon>
        <taxon>Spermatophyta</taxon>
        <taxon>Magnoliopsida</taxon>
        <taxon>eudicotyledons</taxon>
        <taxon>Gunneridae</taxon>
        <taxon>Pentapetalae</taxon>
        <taxon>rosids</taxon>
        <taxon>malvids</taxon>
        <taxon>Brassicales</taxon>
        <taxon>Brassicaceae</taxon>
        <taxon>Brassiceae</taxon>
        <taxon>Eruca</taxon>
    </lineage>
</organism>
<dbReference type="Pfam" id="PF00011">
    <property type="entry name" value="HSP20"/>
    <property type="match status" value="1"/>
</dbReference>
<evidence type="ECO:0000256" key="2">
    <source>
        <dbReference type="ARBA" id="ARBA00023016"/>
    </source>
</evidence>
<dbReference type="Proteomes" id="UP001642260">
    <property type="component" value="Unassembled WGS sequence"/>
</dbReference>
<sequence>MKKKIEEEDGRKFLSRIGLPEKEYKTSEIKVEMKNGVLKVVVPKMKEDEHYNARHIRVD</sequence>
<keyword evidence="1" id="KW-0809">Transit peptide</keyword>
<dbReference type="PANTHER" id="PTHR46991">
    <property type="entry name" value="23.5 KDA HEAT SHOCK PROTEIN, MITOCHONDRIAL"/>
    <property type="match status" value="1"/>
</dbReference>
<protein>
    <recommendedName>
        <fullName evidence="5">SHSP domain-containing protein</fullName>
    </recommendedName>
</protein>
<reference evidence="6 7" key="1">
    <citation type="submission" date="2022-03" db="EMBL/GenBank/DDBJ databases">
        <authorList>
            <person name="Macdonald S."/>
            <person name="Ahmed S."/>
            <person name="Newling K."/>
        </authorList>
    </citation>
    <scope>NUCLEOTIDE SEQUENCE [LARGE SCALE GENOMIC DNA]</scope>
</reference>
<evidence type="ECO:0000313" key="6">
    <source>
        <dbReference type="EMBL" id="CAH8382312.1"/>
    </source>
</evidence>
<gene>
    <name evidence="6" type="ORF">ERUC_LOCUS34795</name>
</gene>